<evidence type="ECO:0000313" key="8">
    <source>
        <dbReference type="Proteomes" id="UP000288216"/>
    </source>
</evidence>
<evidence type="ECO:0000256" key="1">
    <source>
        <dbReference type="ARBA" id="ARBA00004436"/>
    </source>
</evidence>
<proteinExistence type="predicted"/>
<dbReference type="InterPro" id="IPR037698">
    <property type="entry name" value="UQCC2"/>
</dbReference>
<dbReference type="OMA" id="HEYPRPR"/>
<sequence length="122" mass="13803">MLLRLPVLRSRKAASLALSFGSKWCKVSGKGESIRIINPEKCDLAYGSLTRIHTAYYKNKSPHLRITGFTGVTVEECQMVLATSNMKQMEETKKGLWKKLREKFTGKPEDVTKEYDLTVTSC</sequence>
<dbReference type="AlphaFoldDB" id="A0A401Q2I3"/>
<evidence type="ECO:0000313" key="7">
    <source>
        <dbReference type="EMBL" id="GCB79639.1"/>
    </source>
</evidence>
<evidence type="ECO:0000256" key="3">
    <source>
        <dbReference type="ARBA" id="ARBA00023128"/>
    </source>
</evidence>
<dbReference type="OrthoDB" id="6266314at2759"/>
<evidence type="ECO:0000256" key="4">
    <source>
        <dbReference type="ARBA" id="ARBA00023271"/>
    </source>
</evidence>
<gene>
    <name evidence="7" type="ORF">scyTo_0018778</name>
</gene>
<keyword evidence="3" id="KW-0496">Mitochondrion</keyword>
<dbReference type="PANTHER" id="PTHR34260:SF1">
    <property type="entry name" value="UBIQUINOL-CYTOCHROME-C REDUCTASE COMPLEX ASSEMBLY FACTOR 2"/>
    <property type="match status" value="1"/>
</dbReference>
<protein>
    <recommendedName>
        <fullName evidence="6">Mitochondrial nucleoid factor 1</fullName>
    </recommendedName>
    <alternativeName>
        <fullName evidence="5">Mitochondrial protein M19</fullName>
    </alternativeName>
</protein>
<dbReference type="GO" id="GO:0042645">
    <property type="term" value="C:mitochondrial nucleoid"/>
    <property type="evidence" value="ECO:0007669"/>
    <property type="project" value="UniProtKB-SubCell"/>
</dbReference>
<dbReference type="Proteomes" id="UP000288216">
    <property type="component" value="Unassembled WGS sequence"/>
</dbReference>
<organism evidence="7 8">
    <name type="scientific">Scyliorhinus torazame</name>
    <name type="common">Cloudy catshark</name>
    <name type="synonym">Catulus torazame</name>
    <dbReference type="NCBI Taxonomy" id="75743"/>
    <lineage>
        <taxon>Eukaryota</taxon>
        <taxon>Metazoa</taxon>
        <taxon>Chordata</taxon>
        <taxon>Craniata</taxon>
        <taxon>Vertebrata</taxon>
        <taxon>Chondrichthyes</taxon>
        <taxon>Elasmobranchii</taxon>
        <taxon>Galeomorphii</taxon>
        <taxon>Galeoidea</taxon>
        <taxon>Carcharhiniformes</taxon>
        <taxon>Scyliorhinidae</taxon>
        <taxon>Scyliorhinus</taxon>
    </lineage>
</organism>
<evidence type="ECO:0000256" key="6">
    <source>
        <dbReference type="ARBA" id="ARBA00032983"/>
    </source>
</evidence>
<keyword evidence="4" id="KW-1135">Mitochondrion nucleoid</keyword>
<reference evidence="7 8" key="1">
    <citation type="journal article" date="2018" name="Nat. Ecol. Evol.">
        <title>Shark genomes provide insights into elasmobranch evolution and the origin of vertebrates.</title>
        <authorList>
            <person name="Hara Y"/>
            <person name="Yamaguchi K"/>
            <person name="Onimaru K"/>
            <person name="Kadota M"/>
            <person name="Koyanagi M"/>
            <person name="Keeley SD"/>
            <person name="Tatsumi K"/>
            <person name="Tanaka K"/>
            <person name="Motone F"/>
            <person name="Kageyama Y"/>
            <person name="Nozu R"/>
            <person name="Adachi N"/>
            <person name="Nishimura O"/>
            <person name="Nakagawa R"/>
            <person name="Tanegashima C"/>
            <person name="Kiyatake I"/>
            <person name="Matsumoto R"/>
            <person name="Murakumo K"/>
            <person name="Nishida K"/>
            <person name="Terakita A"/>
            <person name="Kuratani S"/>
            <person name="Sato K"/>
            <person name="Hyodo S Kuraku.S."/>
        </authorList>
    </citation>
    <scope>NUCLEOTIDE SEQUENCE [LARGE SCALE GENOMIC DNA]</scope>
</reference>
<dbReference type="PANTHER" id="PTHR34260">
    <property type="entry name" value="UBIQUINOL-CYTOCHROME-C REDUCTASE COMPLEX ASSEMBLY FACTOR 2"/>
    <property type="match status" value="1"/>
</dbReference>
<accession>A0A401Q2I3</accession>
<evidence type="ECO:0000256" key="2">
    <source>
        <dbReference type="ARBA" id="ARBA00022946"/>
    </source>
</evidence>
<name>A0A401Q2I3_SCYTO</name>
<dbReference type="STRING" id="75743.A0A401Q2I3"/>
<dbReference type="EMBL" id="BFAA01013403">
    <property type="protein sequence ID" value="GCB79639.1"/>
    <property type="molecule type" value="Genomic_DNA"/>
</dbReference>
<dbReference type="GO" id="GO:0034551">
    <property type="term" value="P:mitochondrial respiratory chain complex III assembly"/>
    <property type="evidence" value="ECO:0007669"/>
    <property type="project" value="TreeGrafter"/>
</dbReference>
<comment type="subcellular location">
    <subcellularLocation>
        <location evidence="1">Mitochondrion matrix</location>
        <location evidence="1">Mitochondrion nucleoid</location>
    </subcellularLocation>
</comment>
<comment type="caution">
    <text evidence="7">The sequence shown here is derived from an EMBL/GenBank/DDBJ whole genome shotgun (WGS) entry which is preliminary data.</text>
</comment>
<keyword evidence="2" id="KW-0809">Transit peptide</keyword>
<keyword evidence="8" id="KW-1185">Reference proteome</keyword>
<evidence type="ECO:0000256" key="5">
    <source>
        <dbReference type="ARBA" id="ARBA00031206"/>
    </source>
</evidence>